<dbReference type="Proteomes" id="UP000322077">
    <property type="component" value="Unassembled WGS sequence"/>
</dbReference>
<keyword evidence="3" id="KW-1003">Cell membrane</keyword>
<evidence type="ECO:0000313" key="12">
    <source>
        <dbReference type="Proteomes" id="UP000322077"/>
    </source>
</evidence>
<proteinExistence type="inferred from homology"/>
<keyword evidence="8" id="KW-0270">Exopolysaccharide synthesis</keyword>
<gene>
    <name evidence="11" type="ORF">FYJ91_12700</name>
</gene>
<dbReference type="GO" id="GO:0000271">
    <property type="term" value="P:polysaccharide biosynthetic process"/>
    <property type="evidence" value="ECO:0007669"/>
    <property type="project" value="UniProtKB-KW"/>
</dbReference>
<dbReference type="AlphaFoldDB" id="A0A5D9C606"/>
<evidence type="ECO:0000256" key="6">
    <source>
        <dbReference type="ARBA" id="ARBA00022989"/>
    </source>
</evidence>
<evidence type="ECO:0000256" key="3">
    <source>
        <dbReference type="ARBA" id="ARBA00022475"/>
    </source>
</evidence>
<evidence type="ECO:0000256" key="2">
    <source>
        <dbReference type="ARBA" id="ARBA00006464"/>
    </source>
</evidence>
<keyword evidence="7 9" id="KW-0472">Membrane</keyword>
<feature type="transmembrane region" description="Helical" evidence="9">
    <location>
        <begin position="16"/>
        <end position="37"/>
    </location>
</feature>
<evidence type="ECO:0000256" key="9">
    <source>
        <dbReference type="SAM" id="Phobius"/>
    </source>
</evidence>
<dbReference type="GO" id="GO:0016780">
    <property type="term" value="F:phosphotransferase activity, for other substituted phosphate groups"/>
    <property type="evidence" value="ECO:0007669"/>
    <property type="project" value="TreeGrafter"/>
</dbReference>
<organism evidence="11 12">
    <name type="scientific">Sphingomonas montanisoli</name>
    <dbReference type="NCBI Taxonomy" id="2606412"/>
    <lineage>
        <taxon>Bacteria</taxon>
        <taxon>Pseudomonadati</taxon>
        <taxon>Pseudomonadota</taxon>
        <taxon>Alphaproteobacteria</taxon>
        <taxon>Sphingomonadales</taxon>
        <taxon>Sphingomonadaceae</taxon>
        <taxon>Sphingomonas</taxon>
    </lineage>
</organism>
<comment type="caution">
    <text evidence="11">The sequence shown here is derived from an EMBL/GenBank/DDBJ whole genome shotgun (WGS) entry which is preliminary data.</text>
</comment>
<protein>
    <submittedName>
        <fullName evidence="11">Sugar transferase</fullName>
    </submittedName>
</protein>
<evidence type="ECO:0000259" key="10">
    <source>
        <dbReference type="Pfam" id="PF02397"/>
    </source>
</evidence>
<dbReference type="PANTHER" id="PTHR30576">
    <property type="entry name" value="COLANIC BIOSYNTHESIS UDP-GLUCOSE LIPID CARRIER TRANSFERASE"/>
    <property type="match status" value="1"/>
</dbReference>
<accession>A0A5D9C606</accession>
<evidence type="ECO:0000256" key="1">
    <source>
        <dbReference type="ARBA" id="ARBA00004236"/>
    </source>
</evidence>
<dbReference type="Pfam" id="PF02397">
    <property type="entry name" value="Bac_transf"/>
    <property type="match status" value="1"/>
</dbReference>
<dbReference type="EMBL" id="VTOU01000003">
    <property type="protein sequence ID" value="TZG26552.1"/>
    <property type="molecule type" value="Genomic_DNA"/>
</dbReference>
<keyword evidence="12" id="KW-1185">Reference proteome</keyword>
<evidence type="ECO:0000313" key="11">
    <source>
        <dbReference type="EMBL" id="TZG26552.1"/>
    </source>
</evidence>
<dbReference type="GO" id="GO:0005886">
    <property type="term" value="C:plasma membrane"/>
    <property type="evidence" value="ECO:0007669"/>
    <property type="project" value="UniProtKB-SubCell"/>
</dbReference>
<dbReference type="PANTHER" id="PTHR30576:SF4">
    <property type="entry name" value="UNDECAPRENYL-PHOSPHATE GALACTOSE PHOSPHOTRANSFERASE"/>
    <property type="match status" value="1"/>
</dbReference>
<name>A0A5D9C606_9SPHN</name>
<dbReference type="InterPro" id="IPR003362">
    <property type="entry name" value="Bact_transf"/>
</dbReference>
<reference evidence="11 12" key="1">
    <citation type="submission" date="2019-08" db="EMBL/GenBank/DDBJ databases">
        <authorList>
            <person name="Wang G."/>
            <person name="Xu Z."/>
        </authorList>
    </citation>
    <scope>NUCLEOTIDE SEQUENCE [LARGE SCALE GENOMIC DNA]</scope>
    <source>
        <strain evidence="11 12">ZX</strain>
    </source>
</reference>
<evidence type="ECO:0000256" key="8">
    <source>
        <dbReference type="ARBA" id="ARBA00023169"/>
    </source>
</evidence>
<evidence type="ECO:0000256" key="4">
    <source>
        <dbReference type="ARBA" id="ARBA00022679"/>
    </source>
</evidence>
<keyword evidence="4 11" id="KW-0808">Transferase</keyword>
<keyword evidence="6 9" id="KW-1133">Transmembrane helix</keyword>
<sequence length="208" mass="23647">MSRGLRSDFAIRMLDIAVALLAILWLMPLLVLVALLVKSSDGKQILFAQPRIGRGGKMFRCLKFRTMVVDAEARLAELLENDPVARAEWEQDHKLKNDPRIIPLGGFLRKWSLDELPQFFNVLRGDMSIVGPRPIVASEASRYGRYISTYHKNRPGITGLWQISGRNDVSYRRRIACDILYTRSRSLLTDMRIIVMTAVVVLNAKGSY</sequence>
<feature type="domain" description="Bacterial sugar transferase" evidence="10">
    <location>
        <begin position="12"/>
        <end position="202"/>
    </location>
</feature>
<keyword evidence="5 9" id="KW-0812">Transmembrane</keyword>
<evidence type="ECO:0000256" key="5">
    <source>
        <dbReference type="ARBA" id="ARBA00022692"/>
    </source>
</evidence>
<comment type="subcellular location">
    <subcellularLocation>
        <location evidence="1">Cell membrane</location>
    </subcellularLocation>
</comment>
<evidence type="ECO:0000256" key="7">
    <source>
        <dbReference type="ARBA" id="ARBA00023136"/>
    </source>
</evidence>
<comment type="similarity">
    <text evidence="2">Belongs to the bacterial sugar transferase family.</text>
</comment>